<feature type="region of interest" description="Disordered" evidence="7">
    <location>
        <begin position="242"/>
        <end position="277"/>
    </location>
</feature>
<dbReference type="STRING" id="42251.A0A2T7A096"/>
<evidence type="ECO:0000259" key="8">
    <source>
        <dbReference type="PROSITE" id="PS51462"/>
    </source>
</evidence>
<keyword evidence="6" id="KW-0464">Manganese</keyword>
<evidence type="ECO:0000313" key="10">
    <source>
        <dbReference type="Proteomes" id="UP000244722"/>
    </source>
</evidence>
<keyword evidence="4 9" id="KW-0378">Hydrolase</keyword>
<protein>
    <submittedName>
        <fullName evidence="9">NUDIX hydrolase domain-like protein</fullName>
    </submittedName>
</protein>
<keyword evidence="3" id="KW-0479">Metal-binding</keyword>
<evidence type="ECO:0000256" key="4">
    <source>
        <dbReference type="ARBA" id="ARBA00022801"/>
    </source>
</evidence>
<dbReference type="PANTHER" id="PTHR12992:SF24">
    <property type="entry name" value="PEROXISOMAL COENZYME A DIPHOSPHATASE NUDT7"/>
    <property type="match status" value="1"/>
</dbReference>
<keyword evidence="10" id="KW-1185">Reference proteome</keyword>
<dbReference type="PANTHER" id="PTHR12992">
    <property type="entry name" value="NUDIX HYDROLASE"/>
    <property type="match status" value="1"/>
</dbReference>
<dbReference type="OrthoDB" id="206213at2759"/>
<proteinExistence type="predicted"/>
<comment type="cofactor">
    <cofactor evidence="2">
        <name>Mg(2+)</name>
        <dbReference type="ChEBI" id="CHEBI:18420"/>
    </cofactor>
</comment>
<gene>
    <name evidence="9" type="ORF">B9Z19DRAFT_1077753</name>
</gene>
<evidence type="ECO:0000256" key="3">
    <source>
        <dbReference type="ARBA" id="ARBA00022723"/>
    </source>
</evidence>
<dbReference type="SUPFAM" id="SSF55811">
    <property type="entry name" value="Nudix"/>
    <property type="match status" value="1"/>
</dbReference>
<evidence type="ECO:0000313" key="9">
    <source>
        <dbReference type="EMBL" id="PUU81154.1"/>
    </source>
</evidence>
<dbReference type="Gene3D" id="3.90.79.10">
    <property type="entry name" value="Nucleoside Triphosphate Pyrophosphohydrolase"/>
    <property type="match status" value="1"/>
</dbReference>
<name>A0A2T7A096_TUBBO</name>
<dbReference type="InterPro" id="IPR015797">
    <property type="entry name" value="NUDIX_hydrolase-like_dom_sf"/>
</dbReference>
<dbReference type="GO" id="GO:0046872">
    <property type="term" value="F:metal ion binding"/>
    <property type="evidence" value="ECO:0007669"/>
    <property type="project" value="UniProtKB-KW"/>
</dbReference>
<evidence type="ECO:0000256" key="1">
    <source>
        <dbReference type="ARBA" id="ARBA00001936"/>
    </source>
</evidence>
<dbReference type="PROSITE" id="PS51462">
    <property type="entry name" value="NUDIX"/>
    <property type="match status" value="1"/>
</dbReference>
<accession>A0A2T7A096</accession>
<sequence length="277" mass="30732">MSPPSPTSIKALERLRAYVPPPTIYSSLPMRQRAAVLLLLFADRAGDLRIVLTVRSASLRTFAGQVALPGGRADHPDETSVQTSRREAYEEIGLPLDTHPFPSLFSIEHLTELPLFQAGTDIGVRPCVAYLRDITKGQTADVDDNLMPKLDPKEVASVFTVPLERFLMSNYDNDGATQKLDGVPWYFGNWFNWRGKKWKNHEFQAPVWSGAKFSRHKVWGMTARVLVDAARIAYGRDPDFTSPKSIGDEDFIRSSFSTGDMGESARSGGSGKEQGNL</sequence>
<dbReference type="Proteomes" id="UP000244722">
    <property type="component" value="Unassembled WGS sequence"/>
</dbReference>
<dbReference type="CDD" id="cd03426">
    <property type="entry name" value="NUDIX_CoAse_Nudt7"/>
    <property type="match status" value="1"/>
</dbReference>
<dbReference type="EMBL" id="NESQ01000049">
    <property type="protein sequence ID" value="PUU81154.1"/>
    <property type="molecule type" value="Genomic_DNA"/>
</dbReference>
<keyword evidence="5" id="KW-0460">Magnesium</keyword>
<feature type="compositionally biased region" description="Gly residues" evidence="7">
    <location>
        <begin position="268"/>
        <end position="277"/>
    </location>
</feature>
<dbReference type="InterPro" id="IPR000086">
    <property type="entry name" value="NUDIX_hydrolase_dom"/>
</dbReference>
<evidence type="ECO:0000256" key="2">
    <source>
        <dbReference type="ARBA" id="ARBA00001946"/>
    </source>
</evidence>
<dbReference type="GO" id="GO:0015938">
    <property type="term" value="P:coenzyme A catabolic process"/>
    <property type="evidence" value="ECO:0007669"/>
    <property type="project" value="TreeGrafter"/>
</dbReference>
<feature type="domain" description="Nudix hydrolase" evidence="8">
    <location>
        <begin position="31"/>
        <end position="188"/>
    </location>
</feature>
<comment type="cofactor">
    <cofactor evidence="1">
        <name>Mn(2+)</name>
        <dbReference type="ChEBI" id="CHEBI:29035"/>
    </cofactor>
</comment>
<reference evidence="9 10" key="1">
    <citation type="submission" date="2017-04" db="EMBL/GenBank/DDBJ databases">
        <title>Draft genome sequence of Tuber borchii Vittad., a whitish edible truffle.</title>
        <authorList>
            <consortium name="DOE Joint Genome Institute"/>
            <person name="Murat C."/>
            <person name="Kuo A."/>
            <person name="Barry K.W."/>
            <person name="Clum A."/>
            <person name="Dockter R.B."/>
            <person name="Fauchery L."/>
            <person name="Iotti M."/>
            <person name="Kohler A."/>
            <person name="Labutti K."/>
            <person name="Lindquist E.A."/>
            <person name="Lipzen A."/>
            <person name="Ohm R.A."/>
            <person name="Wang M."/>
            <person name="Grigoriev I.V."/>
            <person name="Zambonelli A."/>
            <person name="Martin F.M."/>
        </authorList>
    </citation>
    <scope>NUCLEOTIDE SEQUENCE [LARGE SCALE GENOMIC DNA]</scope>
    <source>
        <strain evidence="9 10">Tbo3840</strain>
    </source>
</reference>
<comment type="caution">
    <text evidence="9">The sequence shown here is derived from an EMBL/GenBank/DDBJ whole genome shotgun (WGS) entry which is preliminary data.</text>
</comment>
<dbReference type="InterPro" id="IPR045121">
    <property type="entry name" value="CoAse"/>
</dbReference>
<evidence type="ECO:0000256" key="5">
    <source>
        <dbReference type="ARBA" id="ARBA00022842"/>
    </source>
</evidence>
<evidence type="ECO:0000256" key="6">
    <source>
        <dbReference type="ARBA" id="ARBA00023211"/>
    </source>
</evidence>
<dbReference type="Pfam" id="PF00293">
    <property type="entry name" value="NUDIX"/>
    <property type="match status" value="1"/>
</dbReference>
<evidence type="ECO:0000256" key="7">
    <source>
        <dbReference type="SAM" id="MobiDB-lite"/>
    </source>
</evidence>
<organism evidence="9 10">
    <name type="scientific">Tuber borchii</name>
    <name type="common">White truffle</name>
    <dbReference type="NCBI Taxonomy" id="42251"/>
    <lineage>
        <taxon>Eukaryota</taxon>
        <taxon>Fungi</taxon>
        <taxon>Dikarya</taxon>
        <taxon>Ascomycota</taxon>
        <taxon>Pezizomycotina</taxon>
        <taxon>Pezizomycetes</taxon>
        <taxon>Pezizales</taxon>
        <taxon>Tuberaceae</taxon>
        <taxon>Tuber</taxon>
    </lineage>
</organism>
<dbReference type="AlphaFoldDB" id="A0A2T7A096"/>
<dbReference type="GO" id="GO:0010945">
    <property type="term" value="F:coenzyme A diphosphatase activity"/>
    <property type="evidence" value="ECO:0007669"/>
    <property type="project" value="InterPro"/>
</dbReference>